<feature type="domain" description="GGDEF" evidence="4">
    <location>
        <begin position="166"/>
        <end position="296"/>
    </location>
</feature>
<dbReference type="InterPro" id="IPR000160">
    <property type="entry name" value="GGDEF_dom"/>
</dbReference>
<evidence type="ECO:0000256" key="3">
    <source>
        <dbReference type="ARBA" id="ARBA00034247"/>
    </source>
</evidence>
<dbReference type="InterPro" id="IPR050469">
    <property type="entry name" value="Diguanylate_Cyclase"/>
</dbReference>
<dbReference type="CDD" id="cd01949">
    <property type="entry name" value="GGDEF"/>
    <property type="match status" value="1"/>
</dbReference>
<name>A0A545UAM5_9GAMM</name>
<dbReference type="AlphaFoldDB" id="A0A545UAM5"/>
<dbReference type="GO" id="GO:0043709">
    <property type="term" value="P:cell adhesion involved in single-species biofilm formation"/>
    <property type="evidence" value="ECO:0007669"/>
    <property type="project" value="TreeGrafter"/>
</dbReference>
<dbReference type="GO" id="GO:0005886">
    <property type="term" value="C:plasma membrane"/>
    <property type="evidence" value="ECO:0007669"/>
    <property type="project" value="TreeGrafter"/>
</dbReference>
<dbReference type="OrthoDB" id="9812260at2"/>
<dbReference type="SUPFAM" id="SSF55073">
    <property type="entry name" value="Nucleotide cyclase"/>
    <property type="match status" value="1"/>
</dbReference>
<protein>
    <recommendedName>
        <fullName evidence="2">diguanylate cyclase</fullName>
        <ecNumber evidence="2">2.7.7.65</ecNumber>
    </recommendedName>
</protein>
<evidence type="ECO:0000256" key="2">
    <source>
        <dbReference type="ARBA" id="ARBA00012528"/>
    </source>
</evidence>
<dbReference type="NCBIfam" id="TIGR00254">
    <property type="entry name" value="GGDEF"/>
    <property type="match status" value="1"/>
</dbReference>
<keyword evidence="6" id="KW-1185">Reference proteome</keyword>
<dbReference type="Pfam" id="PF00990">
    <property type="entry name" value="GGDEF"/>
    <property type="match status" value="1"/>
</dbReference>
<dbReference type="Proteomes" id="UP000315439">
    <property type="component" value="Unassembled WGS sequence"/>
</dbReference>
<dbReference type="EMBL" id="VIKS01000010">
    <property type="protein sequence ID" value="TQV86483.1"/>
    <property type="molecule type" value="Genomic_DNA"/>
</dbReference>
<dbReference type="RefSeq" id="WP_142932406.1">
    <property type="nucleotide sequence ID" value="NZ_ML660166.1"/>
</dbReference>
<dbReference type="SMART" id="SM00267">
    <property type="entry name" value="GGDEF"/>
    <property type="match status" value="1"/>
</dbReference>
<dbReference type="PANTHER" id="PTHR45138:SF9">
    <property type="entry name" value="DIGUANYLATE CYCLASE DGCM-RELATED"/>
    <property type="match status" value="1"/>
</dbReference>
<dbReference type="Gene3D" id="3.30.70.270">
    <property type="match status" value="1"/>
</dbReference>
<comment type="cofactor">
    <cofactor evidence="1">
        <name>Mg(2+)</name>
        <dbReference type="ChEBI" id="CHEBI:18420"/>
    </cofactor>
</comment>
<dbReference type="InterPro" id="IPR029787">
    <property type="entry name" value="Nucleotide_cyclase"/>
</dbReference>
<comment type="catalytic activity">
    <reaction evidence="3">
        <text>2 GTP = 3',3'-c-di-GMP + 2 diphosphate</text>
        <dbReference type="Rhea" id="RHEA:24898"/>
        <dbReference type="ChEBI" id="CHEBI:33019"/>
        <dbReference type="ChEBI" id="CHEBI:37565"/>
        <dbReference type="ChEBI" id="CHEBI:58805"/>
        <dbReference type="EC" id="2.7.7.65"/>
    </reaction>
</comment>
<organism evidence="5 6">
    <name type="scientific">Aliikangiella coralliicola</name>
    <dbReference type="NCBI Taxonomy" id="2592383"/>
    <lineage>
        <taxon>Bacteria</taxon>
        <taxon>Pseudomonadati</taxon>
        <taxon>Pseudomonadota</taxon>
        <taxon>Gammaproteobacteria</taxon>
        <taxon>Oceanospirillales</taxon>
        <taxon>Pleioneaceae</taxon>
        <taxon>Aliikangiella</taxon>
    </lineage>
</organism>
<dbReference type="InterPro" id="IPR043128">
    <property type="entry name" value="Rev_trsase/Diguanyl_cyclase"/>
</dbReference>
<reference evidence="5 6" key="1">
    <citation type="submission" date="2019-07" db="EMBL/GenBank/DDBJ databases">
        <title>Draft genome for Aliikangiella sp. M105.</title>
        <authorList>
            <person name="Wang G."/>
        </authorList>
    </citation>
    <scope>NUCLEOTIDE SEQUENCE [LARGE SCALE GENOMIC DNA]</scope>
    <source>
        <strain evidence="5 6">M105</strain>
    </source>
</reference>
<evidence type="ECO:0000259" key="4">
    <source>
        <dbReference type="PROSITE" id="PS50887"/>
    </source>
</evidence>
<dbReference type="EC" id="2.7.7.65" evidence="2"/>
<dbReference type="FunFam" id="3.30.70.270:FF:000001">
    <property type="entry name" value="Diguanylate cyclase domain protein"/>
    <property type="match status" value="1"/>
</dbReference>
<evidence type="ECO:0000313" key="5">
    <source>
        <dbReference type="EMBL" id="TQV86483.1"/>
    </source>
</evidence>
<dbReference type="PANTHER" id="PTHR45138">
    <property type="entry name" value="REGULATORY COMPONENTS OF SENSORY TRANSDUCTION SYSTEM"/>
    <property type="match status" value="1"/>
</dbReference>
<dbReference type="PROSITE" id="PS50887">
    <property type="entry name" value="GGDEF"/>
    <property type="match status" value="1"/>
</dbReference>
<comment type="caution">
    <text evidence="5">The sequence shown here is derived from an EMBL/GenBank/DDBJ whole genome shotgun (WGS) entry which is preliminary data.</text>
</comment>
<dbReference type="GO" id="GO:1902201">
    <property type="term" value="P:negative regulation of bacterial-type flagellum-dependent cell motility"/>
    <property type="evidence" value="ECO:0007669"/>
    <property type="project" value="TreeGrafter"/>
</dbReference>
<gene>
    <name evidence="5" type="ORF">FLL46_16355</name>
</gene>
<evidence type="ECO:0000256" key="1">
    <source>
        <dbReference type="ARBA" id="ARBA00001946"/>
    </source>
</evidence>
<proteinExistence type="predicted"/>
<accession>A0A545UAM5</accession>
<dbReference type="GO" id="GO:0052621">
    <property type="term" value="F:diguanylate cyclase activity"/>
    <property type="evidence" value="ECO:0007669"/>
    <property type="project" value="UniProtKB-EC"/>
</dbReference>
<sequence length="296" mass="33684">MKTTSSSKVIGIERYRAATENQTDSLDITHLALQLQQTIELTPLLQAFCHETARLIPCDSVRYKNENRLLNYQTGETKVHRCRYQLELENELLGEIECTRAKPFSIIETDLMERLLSLLIYPLRNALLYQKAVAEAHRDPLTQISNRAAFDEALDREICSFKRHLTGFSLMVIDIDHFKNINDTYGHIVGDSVLKAVAQKIRNTVRRSDEVFRYGGEEFVVLLSNTELDGAKFIAERIRRAIKQVTINSNKNISVTASVGISSANNLKDVSDTLYHADKALYQAKDEGRDRVVVRP</sequence>
<evidence type="ECO:0000313" key="6">
    <source>
        <dbReference type="Proteomes" id="UP000315439"/>
    </source>
</evidence>